<feature type="domain" description="Lipoxygenase" evidence="7">
    <location>
        <begin position="120"/>
        <end position="681"/>
    </location>
</feature>
<dbReference type="Gene3D" id="3.10.450.60">
    <property type="match status" value="1"/>
</dbReference>
<dbReference type="InterPro" id="IPR001024">
    <property type="entry name" value="PLAT/LH2_dom"/>
</dbReference>
<organism evidence="8 9">
    <name type="scientific">Clavelina lepadiformis</name>
    <name type="common">Light-bulb sea squirt</name>
    <name type="synonym">Ascidia lepadiformis</name>
    <dbReference type="NCBI Taxonomy" id="159417"/>
    <lineage>
        <taxon>Eukaryota</taxon>
        <taxon>Metazoa</taxon>
        <taxon>Chordata</taxon>
        <taxon>Tunicata</taxon>
        <taxon>Ascidiacea</taxon>
        <taxon>Aplousobranchia</taxon>
        <taxon>Clavelinidae</taxon>
        <taxon>Clavelina</taxon>
    </lineage>
</organism>
<evidence type="ECO:0000313" key="9">
    <source>
        <dbReference type="Proteomes" id="UP001642483"/>
    </source>
</evidence>
<proteinExistence type="predicted"/>
<accession>A0ABP0GVA6</accession>
<evidence type="ECO:0000256" key="1">
    <source>
        <dbReference type="ARBA" id="ARBA00022723"/>
    </source>
</evidence>
<dbReference type="Proteomes" id="UP001642483">
    <property type="component" value="Unassembled WGS sequence"/>
</dbReference>
<dbReference type="Pfam" id="PF00305">
    <property type="entry name" value="Lipoxygenase"/>
    <property type="match status" value="1"/>
</dbReference>
<dbReference type="InterPro" id="IPR036392">
    <property type="entry name" value="PLAT/LH2_dom_sf"/>
</dbReference>
<dbReference type="PROSITE" id="PS50095">
    <property type="entry name" value="PLAT"/>
    <property type="match status" value="1"/>
</dbReference>
<dbReference type="PANTHER" id="PTHR11771">
    <property type="entry name" value="LIPOXYGENASE"/>
    <property type="match status" value="1"/>
</dbReference>
<dbReference type="PRINTS" id="PR00087">
    <property type="entry name" value="LIPOXYGENASE"/>
</dbReference>
<reference evidence="8 9" key="1">
    <citation type="submission" date="2024-02" db="EMBL/GenBank/DDBJ databases">
        <authorList>
            <person name="Daric V."/>
            <person name="Darras S."/>
        </authorList>
    </citation>
    <scope>NUCLEOTIDE SEQUENCE [LARGE SCALE GENOMIC DNA]</scope>
</reference>
<evidence type="ECO:0008006" key="10">
    <source>
        <dbReference type="Google" id="ProtNLM"/>
    </source>
</evidence>
<dbReference type="SUPFAM" id="SSF48484">
    <property type="entry name" value="Lipoxigenase"/>
    <property type="match status" value="1"/>
</dbReference>
<dbReference type="Gene3D" id="2.40.180.10">
    <property type="entry name" value="Catalase core domain"/>
    <property type="match status" value="1"/>
</dbReference>
<comment type="caution">
    <text evidence="5">Lacks conserved residue(s) required for the propagation of feature annotation.</text>
</comment>
<keyword evidence="4" id="KW-0443">Lipid metabolism</keyword>
<evidence type="ECO:0000256" key="4">
    <source>
        <dbReference type="ARBA" id="ARBA00023098"/>
    </source>
</evidence>
<keyword evidence="1" id="KW-0479">Metal-binding</keyword>
<dbReference type="SUPFAM" id="SSF49723">
    <property type="entry name" value="Lipase/lipooxygenase domain (PLAT/LH2 domain)"/>
    <property type="match status" value="1"/>
</dbReference>
<evidence type="ECO:0000259" key="6">
    <source>
        <dbReference type="PROSITE" id="PS50095"/>
    </source>
</evidence>
<dbReference type="InterPro" id="IPR013819">
    <property type="entry name" value="LipOase_C"/>
</dbReference>
<dbReference type="PROSITE" id="PS00081">
    <property type="entry name" value="LIPOXYGENASE_2"/>
    <property type="match status" value="1"/>
</dbReference>
<dbReference type="InterPro" id="IPR036226">
    <property type="entry name" value="LipOase_C_sf"/>
</dbReference>
<feature type="domain" description="PLAT" evidence="6">
    <location>
        <begin position="5"/>
        <end position="123"/>
    </location>
</feature>
<dbReference type="InterPro" id="IPR020834">
    <property type="entry name" value="LipOase_CS"/>
</dbReference>
<dbReference type="EMBL" id="CAWYQH010000152">
    <property type="protein sequence ID" value="CAK8695677.1"/>
    <property type="molecule type" value="Genomic_DNA"/>
</dbReference>
<keyword evidence="9" id="KW-1185">Reference proteome</keyword>
<comment type="caution">
    <text evidence="8">The sequence shown here is derived from an EMBL/GenBank/DDBJ whole genome shotgun (WGS) entry which is preliminary data.</text>
</comment>
<protein>
    <recommendedName>
        <fullName evidence="10">Arachidonate 5-lipoxygenase-like</fullName>
    </recommendedName>
</protein>
<evidence type="ECO:0000259" key="7">
    <source>
        <dbReference type="PROSITE" id="PS51393"/>
    </source>
</evidence>
<dbReference type="Pfam" id="PF01477">
    <property type="entry name" value="PLAT"/>
    <property type="match status" value="1"/>
</dbReference>
<evidence type="ECO:0000256" key="5">
    <source>
        <dbReference type="PROSITE-ProRule" id="PRU00152"/>
    </source>
</evidence>
<keyword evidence="3" id="KW-0560">Oxidoreductase</keyword>
<evidence type="ECO:0000256" key="3">
    <source>
        <dbReference type="ARBA" id="ARBA00023002"/>
    </source>
</evidence>
<gene>
    <name evidence="8" type="ORF">CVLEPA_LOCUS28918</name>
</gene>
<dbReference type="SMART" id="SM00308">
    <property type="entry name" value="LH2"/>
    <property type="match status" value="1"/>
</dbReference>
<dbReference type="InterPro" id="IPR000907">
    <property type="entry name" value="LipOase"/>
</dbReference>
<evidence type="ECO:0000313" key="8">
    <source>
        <dbReference type="EMBL" id="CAK8695677.1"/>
    </source>
</evidence>
<dbReference type="PROSITE" id="PS51393">
    <property type="entry name" value="LIPOXYGENASE_3"/>
    <property type="match status" value="1"/>
</dbReference>
<sequence length="681" mass="78589">MSVEVSYNIAIKTSAAYKDAETNASVFLNLVSNDGTDSTGYLEIDNFWKNDFERGEIDKFQLKTKNVGLPLVVGIKIVHQRVRKDTWYCDYVEIDFDGKKAFYPVYDWIEDELHVTKAEAILPQNSSNYIRHMRRAEVERNKHDYAWLPTPTQNDLAWGLPRYLNAARYVNLPLFFKRIEAREVDRDKNDMDIQLDTLGVLQNVSTDPIDELSDYHNLYRRQFTDRQATNYIDNWDTDKRMGQQVLTGISPLQVSQCRELPDYFNVKNSDVIALLGENTTLEEQMKAGKCYIVDFNEKFKTLPRNVHLATKEPLHCPNAVGLFHVNAKGDFLPIAIQLVPGDRDYLFTPADSKDDWLLAKMYFRTAESSLHEWDSHLFSTHVIMEPFSIALFRCFPRCHPLYKMLRPHLQTVVAINTDGRVGLIAPGSATNGTVAIASAPSQRYLFKNITMDDLDIEKRLKKQGIDDPKLLPNFHYRDDAIALWRIMKTYVRNMICHYYKTDEDVCNDNELQDFAKDVVHNGLGWQDGNSHGMPDEITTVEKLIEICHSLMFTSSAQHAAVNFGQYETYRFVPNCPLSMRLPPHSKGEATTQRILQSLPDAQIALIGIGLAYTLSAFLEGEEAYLGEYPDRHFNEPEIFKIREEYRSELKEAGEKMRKRNEGLEHPYTWLYPDRVPNYIAI</sequence>
<dbReference type="Gene3D" id="1.20.245.10">
    <property type="entry name" value="Lipoxygenase-1, Domain 5"/>
    <property type="match status" value="1"/>
</dbReference>
<name>A0ABP0GVA6_CLALP</name>
<evidence type="ECO:0000256" key="2">
    <source>
        <dbReference type="ARBA" id="ARBA00022964"/>
    </source>
</evidence>
<keyword evidence="2" id="KW-0223">Dioxygenase</keyword>